<evidence type="ECO:0000259" key="6">
    <source>
        <dbReference type="PROSITE" id="PS51332"/>
    </source>
</evidence>
<protein>
    <submittedName>
        <fullName evidence="8">Putative methyltransferase</fullName>
    </submittedName>
</protein>
<proteinExistence type="predicted"/>
<evidence type="ECO:0000256" key="5">
    <source>
        <dbReference type="ARBA" id="ARBA00023014"/>
    </source>
</evidence>
<dbReference type="InterPro" id="IPR006158">
    <property type="entry name" value="Cobalamin-bd"/>
</dbReference>
<dbReference type="InterPro" id="IPR007197">
    <property type="entry name" value="rSAM"/>
</dbReference>
<sequence length="485" mass="55078">MATPSQHLATNTLHKIKNSNKPHILCVNPWIHDFAAFDFWAKPLGLLQLAAIIRESGVSVTFLDCLDRFHPEALRKGKVKLLGDGRGPFRKKSVKPPSQTLPDLQSTGKRFFRYGIEPEWFYKDLVDLKKANPPDLILVTSMMTYWASGVSETISVVKKVFPDTPVVLGGIYASLCREHAEKHSLADQVVTGTGEEVIQDIVKEYTGYCITPEKESNHRFQQPTDLENLPFPALDLVSRLTYAPILTSRGCPFSCDYCASSFLEKSLRRRSSEKVFQEIAHWHLNYGVKIFAFYDDALLIQPEKYILPLLEKILCSSFSSDLSFHTPNALHIRQITREVTEMMYRTGFKTIRLGLETTDFSPSARADKKVRKEEFHNAVRMLKKAGFTEEQTGAYLLCALPGQDLDDVESSIKLVKQSGITPVLAYYTPIPHTPMWKEAVRNSRFDLEKDPLFTNNALMPCLKDESEMDKILQLKKMTSFISSQK</sequence>
<keyword evidence="2" id="KW-0949">S-adenosyl-L-methionine</keyword>
<feature type="domain" description="B12-binding" evidence="6">
    <location>
        <begin position="28"/>
        <end position="212"/>
    </location>
</feature>
<dbReference type="InterPro" id="IPR036724">
    <property type="entry name" value="Cobalamin-bd_sf"/>
</dbReference>
<dbReference type="SFLD" id="SFLDG01123">
    <property type="entry name" value="methyltransferase_(Class_B)"/>
    <property type="match status" value="1"/>
</dbReference>
<gene>
    <name evidence="8" type="ORF">MTBBW1_400051</name>
</gene>
<dbReference type="GO" id="GO:0051539">
    <property type="term" value="F:4 iron, 4 sulfur cluster binding"/>
    <property type="evidence" value="ECO:0007669"/>
    <property type="project" value="UniProtKB-KW"/>
</dbReference>
<dbReference type="PANTHER" id="PTHR43409:SF15">
    <property type="entry name" value="PUTATIVE-RELATED"/>
    <property type="match status" value="1"/>
</dbReference>
<keyword evidence="3" id="KW-0479">Metal-binding</keyword>
<dbReference type="GO" id="GO:0032259">
    <property type="term" value="P:methylation"/>
    <property type="evidence" value="ECO:0007669"/>
    <property type="project" value="UniProtKB-KW"/>
</dbReference>
<feature type="domain" description="Radical SAM core" evidence="7">
    <location>
        <begin position="237"/>
        <end position="458"/>
    </location>
</feature>
<comment type="cofactor">
    <cofactor evidence="1">
        <name>[4Fe-4S] cluster</name>
        <dbReference type="ChEBI" id="CHEBI:49883"/>
    </cofactor>
</comment>
<dbReference type="Pfam" id="PF04055">
    <property type="entry name" value="Radical_SAM"/>
    <property type="match status" value="1"/>
</dbReference>
<keyword evidence="8" id="KW-0489">Methyltransferase</keyword>
<accession>A0A1W1HGP7</accession>
<dbReference type="SUPFAM" id="SSF102114">
    <property type="entry name" value="Radical SAM enzymes"/>
    <property type="match status" value="1"/>
</dbReference>
<dbReference type="Pfam" id="PF02310">
    <property type="entry name" value="B12-binding"/>
    <property type="match status" value="1"/>
</dbReference>
<dbReference type="Proteomes" id="UP000191931">
    <property type="component" value="Unassembled WGS sequence"/>
</dbReference>
<dbReference type="SFLD" id="SFLDG01082">
    <property type="entry name" value="B12-binding_domain_containing"/>
    <property type="match status" value="1"/>
</dbReference>
<dbReference type="SUPFAM" id="SSF52242">
    <property type="entry name" value="Cobalamin (vitamin B12)-binding domain"/>
    <property type="match status" value="1"/>
</dbReference>
<dbReference type="GO" id="GO:0031419">
    <property type="term" value="F:cobalamin binding"/>
    <property type="evidence" value="ECO:0007669"/>
    <property type="project" value="InterPro"/>
</dbReference>
<dbReference type="OrthoDB" id="9804952at2"/>
<keyword evidence="9" id="KW-1185">Reference proteome</keyword>
<dbReference type="GO" id="GO:0008168">
    <property type="term" value="F:methyltransferase activity"/>
    <property type="evidence" value="ECO:0007669"/>
    <property type="project" value="UniProtKB-KW"/>
</dbReference>
<dbReference type="STRING" id="1246637.MTBBW1_400051"/>
<dbReference type="AlphaFoldDB" id="A0A1W1HGP7"/>
<dbReference type="GO" id="GO:0005829">
    <property type="term" value="C:cytosol"/>
    <property type="evidence" value="ECO:0007669"/>
    <property type="project" value="TreeGrafter"/>
</dbReference>
<dbReference type="GO" id="GO:0046872">
    <property type="term" value="F:metal ion binding"/>
    <property type="evidence" value="ECO:0007669"/>
    <property type="project" value="UniProtKB-KW"/>
</dbReference>
<keyword evidence="5" id="KW-0411">Iron-sulfur</keyword>
<evidence type="ECO:0000259" key="7">
    <source>
        <dbReference type="PROSITE" id="PS51918"/>
    </source>
</evidence>
<dbReference type="InterPro" id="IPR023404">
    <property type="entry name" value="rSAM_horseshoe"/>
</dbReference>
<dbReference type="PROSITE" id="PS51332">
    <property type="entry name" value="B12_BINDING"/>
    <property type="match status" value="1"/>
</dbReference>
<evidence type="ECO:0000256" key="2">
    <source>
        <dbReference type="ARBA" id="ARBA00022691"/>
    </source>
</evidence>
<dbReference type="InterPro" id="IPR006638">
    <property type="entry name" value="Elp3/MiaA/NifB-like_rSAM"/>
</dbReference>
<dbReference type="CDD" id="cd01335">
    <property type="entry name" value="Radical_SAM"/>
    <property type="match status" value="1"/>
</dbReference>
<dbReference type="SFLD" id="SFLDS00029">
    <property type="entry name" value="Radical_SAM"/>
    <property type="match status" value="1"/>
</dbReference>
<dbReference type="InterPro" id="IPR058240">
    <property type="entry name" value="rSAM_sf"/>
</dbReference>
<dbReference type="InterPro" id="IPR051198">
    <property type="entry name" value="BchE-like"/>
</dbReference>
<reference evidence="8 9" key="1">
    <citation type="submission" date="2017-03" db="EMBL/GenBank/DDBJ databases">
        <authorList>
            <person name="Afonso C.L."/>
            <person name="Miller P.J."/>
            <person name="Scott M.A."/>
            <person name="Spackman E."/>
            <person name="Goraichik I."/>
            <person name="Dimitrov K.M."/>
            <person name="Suarez D.L."/>
            <person name="Swayne D.E."/>
        </authorList>
    </citation>
    <scope>NUCLEOTIDE SEQUENCE [LARGE SCALE GENOMIC DNA]</scope>
    <source>
        <strain evidence="8">PRJEB14757</strain>
    </source>
</reference>
<dbReference type="SMART" id="SM00729">
    <property type="entry name" value="Elp3"/>
    <property type="match status" value="1"/>
</dbReference>
<dbReference type="Gene3D" id="3.40.50.280">
    <property type="entry name" value="Cobalamin-binding domain"/>
    <property type="match status" value="1"/>
</dbReference>
<evidence type="ECO:0000313" key="9">
    <source>
        <dbReference type="Proteomes" id="UP000191931"/>
    </source>
</evidence>
<dbReference type="EMBL" id="FWEV01000282">
    <property type="protein sequence ID" value="SLM31644.1"/>
    <property type="molecule type" value="Genomic_DNA"/>
</dbReference>
<dbReference type="PROSITE" id="PS51918">
    <property type="entry name" value="RADICAL_SAM"/>
    <property type="match status" value="1"/>
</dbReference>
<keyword evidence="4" id="KW-0408">Iron</keyword>
<evidence type="ECO:0000256" key="4">
    <source>
        <dbReference type="ARBA" id="ARBA00023004"/>
    </source>
</evidence>
<name>A0A1W1HGP7_9BACT</name>
<evidence type="ECO:0000256" key="1">
    <source>
        <dbReference type="ARBA" id="ARBA00001966"/>
    </source>
</evidence>
<dbReference type="PANTHER" id="PTHR43409">
    <property type="entry name" value="ANAEROBIC MAGNESIUM-PROTOPORPHYRIN IX MONOMETHYL ESTER CYCLASE-RELATED"/>
    <property type="match status" value="1"/>
</dbReference>
<organism evidence="8 9">
    <name type="scientific">Desulfamplus magnetovallimortis</name>
    <dbReference type="NCBI Taxonomy" id="1246637"/>
    <lineage>
        <taxon>Bacteria</taxon>
        <taxon>Pseudomonadati</taxon>
        <taxon>Thermodesulfobacteriota</taxon>
        <taxon>Desulfobacteria</taxon>
        <taxon>Desulfobacterales</taxon>
        <taxon>Desulfobacteraceae</taxon>
        <taxon>Desulfamplus</taxon>
    </lineage>
</organism>
<evidence type="ECO:0000256" key="3">
    <source>
        <dbReference type="ARBA" id="ARBA00022723"/>
    </source>
</evidence>
<dbReference type="Gene3D" id="3.80.30.20">
    <property type="entry name" value="tm_1862 like domain"/>
    <property type="match status" value="1"/>
</dbReference>
<dbReference type="InterPro" id="IPR034466">
    <property type="entry name" value="Methyltransferase_Class_B"/>
</dbReference>
<keyword evidence="8" id="KW-0808">Transferase</keyword>
<evidence type="ECO:0000313" key="8">
    <source>
        <dbReference type="EMBL" id="SLM31644.1"/>
    </source>
</evidence>